<comment type="caution">
    <text evidence="1">The sequence shown here is derived from an EMBL/GenBank/DDBJ whole genome shotgun (WGS) entry which is preliminary data.</text>
</comment>
<dbReference type="InterPro" id="IPR015813">
    <property type="entry name" value="Pyrv/PenolPyrv_kinase-like_dom"/>
</dbReference>
<name>A0A7J0H5S2_9ERIC</name>
<dbReference type="InterPro" id="IPR021135">
    <property type="entry name" value="PEP_COase"/>
</dbReference>
<dbReference type="GO" id="GO:0008964">
    <property type="term" value="F:phosphoenolpyruvate carboxylase activity"/>
    <property type="evidence" value="ECO:0007669"/>
    <property type="project" value="InterPro"/>
</dbReference>
<organism evidence="1 2">
    <name type="scientific">Actinidia rufa</name>
    <dbReference type="NCBI Taxonomy" id="165716"/>
    <lineage>
        <taxon>Eukaryota</taxon>
        <taxon>Viridiplantae</taxon>
        <taxon>Streptophyta</taxon>
        <taxon>Embryophyta</taxon>
        <taxon>Tracheophyta</taxon>
        <taxon>Spermatophyta</taxon>
        <taxon>Magnoliopsida</taxon>
        <taxon>eudicotyledons</taxon>
        <taxon>Gunneridae</taxon>
        <taxon>Pentapetalae</taxon>
        <taxon>asterids</taxon>
        <taxon>Ericales</taxon>
        <taxon>Actinidiaceae</taxon>
        <taxon>Actinidia</taxon>
    </lineage>
</organism>
<dbReference type="PANTHER" id="PTHR30523:SF6">
    <property type="entry name" value="PHOSPHOENOLPYRUVATE CARBOXYLASE"/>
    <property type="match status" value="1"/>
</dbReference>
<dbReference type="EMBL" id="BJWL01000027">
    <property type="protein sequence ID" value="GFZ18446.1"/>
    <property type="molecule type" value="Genomic_DNA"/>
</dbReference>
<keyword evidence="1" id="KW-0670">Pyruvate</keyword>
<dbReference type="GO" id="GO:0015977">
    <property type="term" value="P:carbon fixation"/>
    <property type="evidence" value="ECO:0007669"/>
    <property type="project" value="InterPro"/>
</dbReference>
<sequence>MIYVATNLHQLMKLRLIGRTSFQKLLEPRLSQRPTIAPYRIVLGHVKDMQSSGYRVLAYDRLADLMKLELHQVPPDGKEVLDTFRVAAEVGSNSLGAYVSDVLAVELLQKDVHLAIFGELGRPCHGGTLRVVALFETMKDLRKAGSVLRKLLSIDWYRDTSSRTTMGIRRASDIDSFGKAKIVGIDDELDELDGLAISEPAKALKLDQRLVDEEIFAAVVGSDESKALLLIEPFHHPLNPQSVTLCHWI</sequence>
<proteinExistence type="predicted"/>
<accession>A0A7J0H5S2</accession>
<dbReference type="OrthoDB" id="10641401at2759"/>
<keyword evidence="2" id="KW-1185">Reference proteome</keyword>
<dbReference type="GO" id="GO:0006099">
    <property type="term" value="P:tricarboxylic acid cycle"/>
    <property type="evidence" value="ECO:0007669"/>
    <property type="project" value="InterPro"/>
</dbReference>
<dbReference type="Pfam" id="PF00311">
    <property type="entry name" value="PEPcase"/>
    <property type="match status" value="1"/>
</dbReference>
<dbReference type="PANTHER" id="PTHR30523">
    <property type="entry name" value="PHOSPHOENOLPYRUVATE CARBOXYLASE"/>
    <property type="match status" value="1"/>
</dbReference>
<reference evidence="1 2" key="1">
    <citation type="submission" date="2019-07" db="EMBL/GenBank/DDBJ databases">
        <title>De Novo Assembly of kiwifruit Actinidia rufa.</title>
        <authorList>
            <person name="Sugita-Konishi S."/>
            <person name="Sato K."/>
            <person name="Mori E."/>
            <person name="Abe Y."/>
            <person name="Kisaki G."/>
            <person name="Hamano K."/>
            <person name="Suezawa K."/>
            <person name="Otani M."/>
            <person name="Fukuda T."/>
            <person name="Manabe T."/>
            <person name="Gomi K."/>
            <person name="Tabuchi M."/>
            <person name="Akimitsu K."/>
            <person name="Kataoka I."/>
        </authorList>
    </citation>
    <scope>NUCLEOTIDE SEQUENCE [LARGE SCALE GENOMIC DNA]</scope>
    <source>
        <strain evidence="2">cv. Fuchu</strain>
    </source>
</reference>
<evidence type="ECO:0000313" key="2">
    <source>
        <dbReference type="Proteomes" id="UP000585474"/>
    </source>
</evidence>
<dbReference type="SUPFAM" id="SSF51621">
    <property type="entry name" value="Phosphoenolpyruvate/pyruvate domain"/>
    <property type="match status" value="1"/>
</dbReference>
<dbReference type="Proteomes" id="UP000585474">
    <property type="component" value="Unassembled WGS sequence"/>
</dbReference>
<dbReference type="GO" id="GO:0005829">
    <property type="term" value="C:cytosol"/>
    <property type="evidence" value="ECO:0007669"/>
    <property type="project" value="TreeGrafter"/>
</dbReference>
<gene>
    <name evidence="1" type="ORF">Acr_27g0001850</name>
</gene>
<dbReference type="AlphaFoldDB" id="A0A7J0H5S2"/>
<protein>
    <submittedName>
        <fullName evidence="1">Phosphoenolpyruvate carboxylase 4</fullName>
    </submittedName>
</protein>
<evidence type="ECO:0000313" key="1">
    <source>
        <dbReference type="EMBL" id="GFZ18446.1"/>
    </source>
</evidence>